<dbReference type="InterPro" id="IPR032710">
    <property type="entry name" value="NTF2-like_dom_sf"/>
</dbReference>
<dbReference type="CDD" id="cd00531">
    <property type="entry name" value="NTF2_like"/>
    <property type="match status" value="1"/>
</dbReference>
<accession>A0A4Y3VX29</accession>
<dbReference type="RefSeq" id="WP_141315573.1">
    <property type="nucleotide sequence ID" value="NZ_BJND01000097.1"/>
</dbReference>
<name>A0A4Y3VX29_9ACTN</name>
<dbReference type="InterPro" id="IPR037401">
    <property type="entry name" value="SnoaL-like"/>
</dbReference>
<dbReference type="SUPFAM" id="SSF54427">
    <property type="entry name" value="NTF2-like"/>
    <property type="match status" value="1"/>
</dbReference>
<dbReference type="AlphaFoldDB" id="A0A4Y3VX29"/>
<keyword evidence="3" id="KW-1185">Reference proteome</keyword>
<feature type="domain" description="SnoaL-like" evidence="1">
    <location>
        <begin position="38"/>
        <end position="156"/>
    </location>
</feature>
<protein>
    <recommendedName>
        <fullName evidence="1">SnoaL-like domain-containing protein</fullName>
    </recommendedName>
</protein>
<evidence type="ECO:0000313" key="2">
    <source>
        <dbReference type="EMBL" id="GEC10210.1"/>
    </source>
</evidence>
<comment type="caution">
    <text evidence="2">The sequence shown here is derived from an EMBL/GenBank/DDBJ whole genome shotgun (WGS) entry which is preliminary data.</text>
</comment>
<gene>
    <name evidence="2" type="ORF">SSP24_78650</name>
</gene>
<dbReference type="EMBL" id="BJND01000097">
    <property type="protein sequence ID" value="GEC10210.1"/>
    <property type="molecule type" value="Genomic_DNA"/>
</dbReference>
<proteinExistence type="predicted"/>
<evidence type="ECO:0000259" key="1">
    <source>
        <dbReference type="Pfam" id="PF13577"/>
    </source>
</evidence>
<dbReference type="OrthoDB" id="1492465at2"/>
<dbReference type="Proteomes" id="UP000317881">
    <property type="component" value="Unassembled WGS sequence"/>
</dbReference>
<sequence length="168" mass="18526">MKTIRKAAAPVVGVLAGAVATGLLLGGNATATERDARSDRFAIREVIDRHQMYIDLRDADSYANLYAKDGHYRSPFGSADGRSEIKAMFIDLAEKGFTKGKRHMSGPAMIETNGTTATARSWYWVAETEKEHAVYATGTYTDKLRKLNGKWEIVQRVQTLDELAPASQ</sequence>
<reference evidence="2 3" key="1">
    <citation type="submission" date="2019-06" db="EMBL/GenBank/DDBJ databases">
        <title>Whole genome shotgun sequence of Streptomyces spinoverrucosus NBRC 14228.</title>
        <authorList>
            <person name="Hosoyama A."/>
            <person name="Uohara A."/>
            <person name="Ohji S."/>
            <person name="Ichikawa N."/>
        </authorList>
    </citation>
    <scope>NUCLEOTIDE SEQUENCE [LARGE SCALE GENOMIC DNA]</scope>
    <source>
        <strain evidence="2 3">NBRC 14228</strain>
    </source>
</reference>
<dbReference type="Gene3D" id="3.10.450.50">
    <property type="match status" value="1"/>
</dbReference>
<dbReference type="Pfam" id="PF13577">
    <property type="entry name" value="SnoaL_4"/>
    <property type="match status" value="1"/>
</dbReference>
<evidence type="ECO:0000313" key="3">
    <source>
        <dbReference type="Proteomes" id="UP000317881"/>
    </source>
</evidence>
<organism evidence="2 3">
    <name type="scientific">Streptomyces spinoverrucosus</name>
    <dbReference type="NCBI Taxonomy" id="284043"/>
    <lineage>
        <taxon>Bacteria</taxon>
        <taxon>Bacillati</taxon>
        <taxon>Actinomycetota</taxon>
        <taxon>Actinomycetes</taxon>
        <taxon>Kitasatosporales</taxon>
        <taxon>Streptomycetaceae</taxon>
        <taxon>Streptomyces</taxon>
    </lineage>
</organism>